<comment type="caution">
    <text evidence="2">The sequence shown here is derived from an EMBL/GenBank/DDBJ whole genome shotgun (WGS) entry which is preliminary data.</text>
</comment>
<organism evidence="2 3">
    <name type="scientific">Stenotrophomonas maltophilia</name>
    <name type="common">Pseudomonas maltophilia</name>
    <name type="synonym">Xanthomonas maltophilia</name>
    <dbReference type="NCBI Taxonomy" id="40324"/>
    <lineage>
        <taxon>Bacteria</taxon>
        <taxon>Pseudomonadati</taxon>
        <taxon>Pseudomonadota</taxon>
        <taxon>Gammaproteobacteria</taxon>
        <taxon>Lysobacterales</taxon>
        <taxon>Lysobacteraceae</taxon>
        <taxon>Stenotrophomonas</taxon>
        <taxon>Stenotrophomonas maltophilia group</taxon>
    </lineage>
</organism>
<gene>
    <name evidence="2" type="ORF">GAK31_00953</name>
</gene>
<name>A0A7V8FKC4_STEMA</name>
<evidence type="ECO:0000259" key="1">
    <source>
        <dbReference type="Pfam" id="PF08765"/>
    </source>
</evidence>
<protein>
    <recommendedName>
        <fullName evidence="1">Mor transcription activator domain-containing protein</fullName>
    </recommendedName>
</protein>
<dbReference type="InterPro" id="IPR014875">
    <property type="entry name" value="Mor_transcription_activator"/>
</dbReference>
<dbReference type="Pfam" id="PF08765">
    <property type="entry name" value="Mor"/>
    <property type="match status" value="1"/>
</dbReference>
<dbReference type="SUPFAM" id="SSF46689">
    <property type="entry name" value="Homeodomain-like"/>
    <property type="match status" value="1"/>
</dbReference>
<dbReference type="InterPro" id="IPR009057">
    <property type="entry name" value="Homeodomain-like_sf"/>
</dbReference>
<feature type="domain" description="Mor transcription activator" evidence="1">
    <location>
        <begin position="51"/>
        <end position="125"/>
    </location>
</feature>
<dbReference type="Proteomes" id="UP000487117">
    <property type="component" value="Unassembled WGS sequence"/>
</dbReference>
<reference evidence="3" key="1">
    <citation type="journal article" date="2020" name="MBio">
        <title>Horizontal gene transfer to a defensive symbiont with a reduced genome amongst a multipartite beetle microbiome.</title>
        <authorList>
            <person name="Waterworth S.C."/>
            <person name="Florez L.V."/>
            <person name="Rees E.R."/>
            <person name="Hertweck C."/>
            <person name="Kaltenpoth M."/>
            <person name="Kwan J.C."/>
        </authorList>
    </citation>
    <scope>NUCLEOTIDE SEQUENCE [LARGE SCALE GENOMIC DNA]</scope>
</reference>
<accession>A0A7V8FKC4</accession>
<evidence type="ECO:0000313" key="2">
    <source>
        <dbReference type="EMBL" id="KAF1017685.1"/>
    </source>
</evidence>
<proteinExistence type="predicted"/>
<dbReference type="EMBL" id="WNDS01000001">
    <property type="protein sequence ID" value="KAF1017685.1"/>
    <property type="molecule type" value="Genomic_DNA"/>
</dbReference>
<evidence type="ECO:0000313" key="3">
    <source>
        <dbReference type="Proteomes" id="UP000487117"/>
    </source>
</evidence>
<sequence>MRPVGPLPRSVQEVAEVIGRDAALRLVGELPRAANRPWVTWCYVPHRMGEEHALVKLLGMEAAQKLARVFGGEMLTLSGCSYALKRSRNQSIVQMRQSGASVHSIACAYGLTGRQVRNILAEIPQMESGVGEAEDGSSQMDLFCERRI</sequence>
<dbReference type="AlphaFoldDB" id="A0A7V8FKC4"/>